<dbReference type="InterPro" id="IPR011059">
    <property type="entry name" value="Metal-dep_hydrolase_composite"/>
</dbReference>
<evidence type="ECO:0000313" key="7">
    <source>
        <dbReference type="EMBL" id="MBC6450697.1"/>
    </source>
</evidence>
<dbReference type="InterPro" id="IPR003764">
    <property type="entry name" value="GlcNAc_6-P_deAcase"/>
</dbReference>
<evidence type="ECO:0000313" key="8">
    <source>
        <dbReference type="Proteomes" id="UP000734823"/>
    </source>
</evidence>
<dbReference type="InterPro" id="IPR006680">
    <property type="entry name" value="Amidohydro-rel"/>
</dbReference>
<sequence>MTTEVLSGGRILTATGWLDRGWIAVRDGRVEALGDGPPPPGDTIDLGGDPVVPGFVDLHVHGGGGASFQNPAQAQTARDFHLGHGTTTILASLVTAPVDDLVAATAGLVPLARAGVIAGIHLEGPFLAASHCGAHDPTLLLDPDPDLLETLLDAGAGAVRVVTIAPERPGAIAAIALLTARGVVAAIGHTGADLARTRTAIDAGARLATHLFNGMPAMGHRDPGPVLALLDDNRVTVELINDGVHLHPDLVAHVLRTKKSSALITDAISATGMGDGEVRLSGLDVRVESGVARLANGGSLAGSTLTMDAAVRNAVDAGVPLAEAARAASATPAAVLGLGDRIGTLAPGMDADLVVLDARLGVRRVLAKGRWVR</sequence>
<dbReference type="PANTHER" id="PTHR11113:SF14">
    <property type="entry name" value="N-ACETYLGLUCOSAMINE-6-PHOSPHATE DEACETYLASE"/>
    <property type="match status" value="1"/>
</dbReference>
<comment type="similarity">
    <text evidence="1 5">Belongs to the metallo-dependent hydrolases superfamily. NagA family.</text>
</comment>
<dbReference type="Gene3D" id="3.20.20.140">
    <property type="entry name" value="Metal-dependent hydrolases"/>
    <property type="match status" value="1"/>
</dbReference>
<dbReference type="RefSeq" id="WP_187223791.1">
    <property type="nucleotide sequence ID" value="NZ_JABVED010000019.1"/>
</dbReference>
<gene>
    <name evidence="7" type="primary">nagA</name>
    <name evidence="7" type="ORF">GPZ80_26405</name>
</gene>
<comment type="caution">
    <text evidence="7">The sequence shown here is derived from an EMBL/GenBank/DDBJ whole genome shotgun (WGS) entry which is preliminary data.</text>
</comment>
<name>A0ABR7LEF6_9PSEU</name>
<dbReference type="Pfam" id="PF01979">
    <property type="entry name" value="Amidohydro_1"/>
    <property type="match status" value="1"/>
</dbReference>
<dbReference type="PIRSF" id="PIRSF038994">
    <property type="entry name" value="NagA"/>
    <property type="match status" value="1"/>
</dbReference>
<dbReference type="EC" id="3.5.1.25" evidence="7"/>
<keyword evidence="4 5" id="KW-0119">Carbohydrate metabolism</keyword>
<evidence type="ECO:0000259" key="6">
    <source>
        <dbReference type="Pfam" id="PF01979"/>
    </source>
</evidence>
<keyword evidence="8" id="KW-1185">Reference proteome</keyword>
<accession>A0ABR7LEF6</accession>
<keyword evidence="3 5" id="KW-0378">Hydrolase</keyword>
<dbReference type="NCBIfam" id="TIGR00221">
    <property type="entry name" value="nagA"/>
    <property type="match status" value="1"/>
</dbReference>
<evidence type="ECO:0000256" key="1">
    <source>
        <dbReference type="ARBA" id="ARBA00010716"/>
    </source>
</evidence>
<dbReference type="SUPFAM" id="SSF51556">
    <property type="entry name" value="Metallo-dependent hydrolases"/>
    <property type="match status" value="1"/>
</dbReference>
<dbReference type="Gene3D" id="2.30.40.10">
    <property type="entry name" value="Urease, subunit C, domain 1"/>
    <property type="match status" value="1"/>
</dbReference>
<proteinExistence type="inferred from homology"/>
<dbReference type="GO" id="GO:0008448">
    <property type="term" value="F:N-acetylglucosamine-6-phosphate deacetylase activity"/>
    <property type="evidence" value="ECO:0007669"/>
    <property type="project" value="UniProtKB-EC"/>
</dbReference>
<organism evidence="7 8">
    <name type="scientific">Actinokineospora xionganensis</name>
    <dbReference type="NCBI Taxonomy" id="2684470"/>
    <lineage>
        <taxon>Bacteria</taxon>
        <taxon>Bacillati</taxon>
        <taxon>Actinomycetota</taxon>
        <taxon>Actinomycetes</taxon>
        <taxon>Pseudonocardiales</taxon>
        <taxon>Pseudonocardiaceae</taxon>
        <taxon>Actinokineospora</taxon>
    </lineage>
</organism>
<dbReference type="SUPFAM" id="SSF51338">
    <property type="entry name" value="Composite domain of metallo-dependent hydrolases"/>
    <property type="match status" value="1"/>
</dbReference>
<evidence type="ECO:0000256" key="3">
    <source>
        <dbReference type="ARBA" id="ARBA00022801"/>
    </source>
</evidence>
<evidence type="ECO:0000256" key="5">
    <source>
        <dbReference type="PIRNR" id="PIRNR038994"/>
    </source>
</evidence>
<evidence type="ECO:0000256" key="4">
    <source>
        <dbReference type="ARBA" id="ARBA00023277"/>
    </source>
</evidence>
<protein>
    <submittedName>
        <fullName evidence="7">N-acetylglucosamine-6-phosphate deacetylase</fullName>
        <ecNumber evidence="7">3.5.1.25</ecNumber>
    </submittedName>
</protein>
<dbReference type="EMBL" id="JABVED010000019">
    <property type="protein sequence ID" value="MBC6450697.1"/>
    <property type="molecule type" value="Genomic_DNA"/>
</dbReference>
<feature type="domain" description="Amidohydrolase-related" evidence="6">
    <location>
        <begin position="51"/>
        <end position="372"/>
    </location>
</feature>
<dbReference type="PANTHER" id="PTHR11113">
    <property type="entry name" value="N-ACETYLGLUCOSAMINE-6-PHOSPHATE DEACETYLASE"/>
    <property type="match status" value="1"/>
</dbReference>
<keyword evidence="2" id="KW-0479">Metal-binding</keyword>
<evidence type="ECO:0000256" key="2">
    <source>
        <dbReference type="ARBA" id="ARBA00022723"/>
    </source>
</evidence>
<reference evidence="7 8" key="1">
    <citation type="submission" date="2020-06" db="EMBL/GenBank/DDBJ databases">
        <title>Actinokineospora xiongansis sp. nov., isolated from soil of Baiyangdian.</title>
        <authorList>
            <person name="Zhang X."/>
        </authorList>
    </citation>
    <scope>NUCLEOTIDE SEQUENCE [LARGE SCALE GENOMIC DNA]</scope>
    <source>
        <strain evidence="7 8">HBU206404</strain>
    </source>
</reference>
<dbReference type="Proteomes" id="UP000734823">
    <property type="component" value="Unassembled WGS sequence"/>
</dbReference>
<dbReference type="InterPro" id="IPR032466">
    <property type="entry name" value="Metal_Hydrolase"/>
</dbReference>